<reference evidence="4 5" key="1">
    <citation type="submission" date="2021-05" db="EMBL/GenBank/DDBJ databases">
        <title>Croceibacterium sp. LX-88 genome sequence.</title>
        <authorList>
            <person name="Luo X."/>
        </authorList>
    </citation>
    <scope>NUCLEOTIDE SEQUENCE [LARGE SCALE GENOMIC DNA]</scope>
    <source>
        <strain evidence="4 5">LX-88</strain>
    </source>
</reference>
<comment type="caution">
    <text evidence="4">The sequence shown here is derived from an EMBL/GenBank/DDBJ whole genome shotgun (WGS) entry which is preliminary data.</text>
</comment>
<protein>
    <submittedName>
        <fullName evidence="4">M56 family metallopeptidase</fullName>
    </submittedName>
</protein>
<feature type="transmembrane region" description="Helical" evidence="2">
    <location>
        <begin position="6"/>
        <end position="23"/>
    </location>
</feature>
<dbReference type="InterPro" id="IPR052173">
    <property type="entry name" value="Beta-lactam_resp_regulator"/>
</dbReference>
<dbReference type="Proteomes" id="UP000811255">
    <property type="component" value="Unassembled WGS sequence"/>
</dbReference>
<keyword evidence="5" id="KW-1185">Reference proteome</keyword>
<feature type="compositionally biased region" description="Polar residues" evidence="1">
    <location>
        <begin position="360"/>
        <end position="374"/>
    </location>
</feature>
<dbReference type="InterPro" id="IPR008756">
    <property type="entry name" value="Peptidase_M56"/>
</dbReference>
<evidence type="ECO:0000256" key="1">
    <source>
        <dbReference type="SAM" id="MobiDB-lite"/>
    </source>
</evidence>
<dbReference type="Pfam" id="PF05569">
    <property type="entry name" value="Peptidase_M56"/>
    <property type="match status" value="1"/>
</dbReference>
<feature type="transmembrane region" description="Helical" evidence="2">
    <location>
        <begin position="103"/>
        <end position="122"/>
    </location>
</feature>
<accession>A0ABS5W3L6</accession>
<keyword evidence="2" id="KW-1133">Transmembrane helix</keyword>
<gene>
    <name evidence="4" type="ORF">KK137_08405</name>
</gene>
<evidence type="ECO:0000313" key="4">
    <source>
        <dbReference type="EMBL" id="MBT2134351.1"/>
    </source>
</evidence>
<dbReference type="CDD" id="cd07341">
    <property type="entry name" value="M56_BlaR1_MecR1_like"/>
    <property type="match status" value="1"/>
</dbReference>
<organism evidence="4 5">
    <name type="scientific">Croceibacterium selenioxidans</name>
    <dbReference type="NCBI Taxonomy" id="2838833"/>
    <lineage>
        <taxon>Bacteria</taxon>
        <taxon>Pseudomonadati</taxon>
        <taxon>Pseudomonadota</taxon>
        <taxon>Alphaproteobacteria</taxon>
        <taxon>Sphingomonadales</taxon>
        <taxon>Erythrobacteraceae</taxon>
        <taxon>Croceibacterium</taxon>
    </lineage>
</organism>
<name>A0ABS5W3L6_9SPHN</name>
<evidence type="ECO:0000313" key="5">
    <source>
        <dbReference type="Proteomes" id="UP000811255"/>
    </source>
</evidence>
<dbReference type="EMBL" id="JAHFVK010000001">
    <property type="protein sequence ID" value="MBT2134351.1"/>
    <property type="molecule type" value="Genomic_DNA"/>
</dbReference>
<dbReference type="PANTHER" id="PTHR34978:SF3">
    <property type="entry name" value="SLR0241 PROTEIN"/>
    <property type="match status" value="1"/>
</dbReference>
<feature type="transmembrane region" description="Helical" evidence="2">
    <location>
        <begin position="35"/>
        <end position="53"/>
    </location>
</feature>
<feature type="transmembrane region" description="Helical" evidence="2">
    <location>
        <begin position="210"/>
        <end position="229"/>
    </location>
</feature>
<keyword evidence="2" id="KW-0472">Membrane</keyword>
<dbReference type="RefSeq" id="WP_214535676.1">
    <property type="nucleotide sequence ID" value="NZ_JAHFVK010000001.1"/>
</dbReference>
<keyword evidence="2" id="KW-0812">Transmembrane</keyword>
<evidence type="ECO:0000256" key="2">
    <source>
        <dbReference type="SAM" id="Phobius"/>
    </source>
</evidence>
<feature type="domain" description="Peptidase M56" evidence="3">
    <location>
        <begin position="39"/>
        <end position="288"/>
    </location>
</feature>
<sequence>MIFVLLAAKSVVIAGGTLLVLRFMRGRSASDRSWIAHLGLAALAALPLGSLLFPPMEVPTSYVSVLAEAATASSGTARAAPIAPAPHTPVAESGLTQAADGLLLAYAVLALFLIARTLLALLRLVLLTARARAVTDDHWLQALDRARRRIGFTKSVALLASPEIASPVSWGIQAPKILLNTDAVAAHADADAIVAHELAHLARADWAKLVLARVSVAIFWFNPFAWLLAREAHQLREEAADDAVLAADVEDTAYASLLVSAARQQSNGLQFGAHGVAPSRNSLAQRVRRVLDRGLNRSAGGTRWAAAMAVSATVLTAPLMTLQFTDTALGSSTPTPFSSDDNAEAVVFDLRIPPREPNTLPKSTQEAGLGVTTK</sequence>
<proteinExistence type="predicted"/>
<feature type="region of interest" description="Disordered" evidence="1">
    <location>
        <begin position="353"/>
        <end position="374"/>
    </location>
</feature>
<evidence type="ECO:0000259" key="3">
    <source>
        <dbReference type="Pfam" id="PF05569"/>
    </source>
</evidence>
<dbReference type="PANTHER" id="PTHR34978">
    <property type="entry name" value="POSSIBLE SENSOR-TRANSDUCER PROTEIN BLAR"/>
    <property type="match status" value="1"/>
</dbReference>